<keyword evidence="1" id="KW-0805">Transcription regulation</keyword>
<dbReference type="InterPro" id="IPR036388">
    <property type="entry name" value="WH-like_DNA-bd_sf"/>
</dbReference>
<dbReference type="SUPFAM" id="SSF46785">
    <property type="entry name" value="Winged helix' DNA-binding domain"/>
    <property type="match status" value="1"/>
</dbReference>
<dbReference type="CDD" id="cd00090">
    <property type="entry name" value="HTH_ARSR"/>
    <property type="match status" value="1"/>
</dbReference>
<dbReference type="PANTHER" id="PTHR30154:SF34">
    <property type="entry name" value="TRANSCRIPTIONAL REGULATOR AZLB"/>
    <property type="match status" value="1"/>
</dbReference>
<dbReference type="InterPro" id="IPR036390">
    <property type="entry name" value="WH_DNA-bd_sf"/>
</dbReference>
<dbReference type="PROSITE" id="PS50956">
    <property type="entry name" value="HTH_ASNC_2"/>
    <property type="match status" value="1"/>
</dbReference>
<dbReference type="Proteomes" id="UP001219956">
    <property type="component" value="Unassembled WGS sequence"/>
</dbReference>
<dbReference type="InterPro" id="IPR019888">
    <property type="entry name" value="Tscrpt_reg_AsnC-like"/>
</dbReference>
<dbReference type="InterPro" id="IPR019887">
    <property type="entry name" value="Tscrpt_reg_AsnC/Lrp_C"/>
</dbReference>
<organism evidence="5 6">
    <name type="scientific">Vogesella aquatica</name>
    <dbReference type="NCBI Taxonomy" id="2984206"/>
    <lineage>
        <taxon>Bacteria</taxon>
        <taxon>Pseudomonadati</taxon>
        <taxon>Pseudomonadota</taxon>
        <taxon>Betaproteobacteria</taxon>
        <taxon>Neisseriales</taxon>
        <taxon>Chromobacteriaceae</taxon>
        <taxon>Vogesella</taxon>
    </lineage>
</organism>
<dbReference type="SUPFAM" id="SSF54909">
    <property type="entry name" value="Dimeric alpha+beta barrel"/>
    <property type="match status" value="1"/>
</dbReference>
<dbReference type="Pfam" id="PF01037">
    <property type="entry name" value="AsnC_trans_reg"/>
    <property type="match status" value="1"/>
</dbReference>
<dbReference type="Pfam" id="PF13412">
    <property type="entry name" value="HTH_24"/>
    <property type="match status" value="1"/>
</dbReference>
<dbReference type="InterPro" id="IPR011008">
    <property type="entry name" value="Dimeric_a/b-barrel"/>
</dbReference>
<accession>A0ABT5J2L6</accession>
<evidence type="ECO:0000256" key="2">
    <source>
        <dbReference type="ARBA" id="ARBA00023125"/>
    </source>
</evidence>
<dbReference type="RefSeq" id="WP_017510180.1">
    <property type="nucleotide sequence ID" value="NZ_JAQQLF010000032.1"/>
</dbReference>
<keyword evidence="3" id="KW-0804">Transcription</keyword>
<keyword evidence="2" id="KW-0238">DNA-binding</keyword>
<proteinExistence type="predicted"/>
<evidence type="ECO:0000259" key="4">
    <source>
        <dbReference type="PROSITE" id="PS50956"/>
    </source>
</evidence>
<gene>
    <name evidence="5" type="ORF">PQU95_18010</name>
</gene>
<evidence type="ECO:0000256" key="1">
    <source>
        <dbReference type="ARBA" id="ARBA00023015"/>
    </source>
</evidence>
<name>A0ABT5J2L6_9NEIS</name>
<evidence type="ECO:0000256" key="3">
    <source>
        <dbReference type="ARBA" id="ARBA00023163"/>
    </source>
</evidence>
<comment type="caution">
    <text evidence="5">The sequence shown here is derived from an EMBL/GenBank/DDBJ whole genome shotgun (WGS) entry which is preliminary data.</text>
</comment>
<keyword evidence="6" id="KW-1185">Reference proteome</keyword>
<dbReference type="EMBL" id="JAQQLF010000032">
    <property type="protein sequence ID" value="MDC7719100.1"/>
    <property type="molecule type" value="Genomic_DNA"/>
</dbReference>
<feature type="domain" description="HTH asnC-type" evidence="4">
    <location>
        <begin position="6"/>
        <end position="69"/>
    </location>
</feature>
<dbReference type="Gene3D" id="3.30.70.920">
    <property type="match status" value="1"/>
</dbReference>
<dbReference type="SMART" id="SM00344">
    <property type="entry name" value="HTH_ASNC"/>
    <property type="match status" value="1"/>
</dbReference>
<dbReference type="PANTHER" id="PTHR30154">
    <property type="entry name" value="LEUCINE-RESPONSIVE REGULATORY PROTEIN"/>
    <property type="match status" value="1"/>
</dbReference>
<dbReference type="Gene3D" id="1.10.10.10">
    <property type="entry name" value="Winged helix-like DNA-binding domain superfamily/Winged helix DNA-binding domain"/>
    <property type="match status" value="1"/>
</dbReference>
<dbReference type="InterPro" id="IPR000485">
    <property type="entry name" value="AsnC-type_HTH_dom"/>
</dbReference>
<evidence type="ECO:0000313" key="5">
    <source>
        <dbReference type="EMBL" id="MDC7719100.1"/>
    </source>
</evidence>
<evidence type="ECO:0000313" key="6">
    <source>
        <dbReference type="Proteomes" id="UP001219956"/>
    </source>
</evidence>
<reference evidence="5 6" key="1">
    <citation type="submission" date="2023-01" db="EMBL/GenBank/DDBJ databases">
        <title>Novel species of the genus Vogesella isolated from rivers.</title>
        <authorList>
            <person name="Lu H."/>
        </authorList>
    </citation>
    <scope>NUCLEOTIDE SEQUENCE [LARGE SCALE GENOMIC DNA]</scope>
    <source>
        <strain evidence="5 6">DC21W</strain>
    </source>
</reference>
<protein>
    <submittedName>
        <fullName evidence="5">Lrp/AsnC family transcriptional regulator</fullName>
    </submittedName>
</protein>
<sequence length="155" mass="17234">MDAVKLDKLDRRILQALQRDGRIQNATLAQQVGLSPSSCLRRVRQLEEAGVISRYVAVLDGSKVGAGLTLFARVWLKAQDADTTNHFIQAVRDMPQVVECHVMAGECDMLLRIVTTDLASYRQFHAHELTRIASVQSVKTEVPMETAKLTHALPL</sequence>
<dbReference type="PRINTS" id="PR00033">
    <property type="entry name" value="HTHASNC"/>
</dbReference>
<dbReference type="InterPro" id="IPR011991">
    <property type="entry name" value="ArsR-like_HTH"/>
</dbReference>